<dbReference type="AlphaFoldDB" id="A0A240C390"/>
<protein>
    <submittedName>
        <fullName evidence="1">Uncharacterized protein</fullName>
    </submittedName>
</protein>
<dbReference type="KEGG" id="sfj:SAMEA4384070_2502"/>
<dbReference type="EMBL" id="LT906479">
    <property type="protein sequence ID" value="SNW01606.1"/>
    <property type="molecule type" value="Genomic_DNA"/>
</dbReference>
<evidence type="ECO:0000313" key="2">
    <source>
        <dbReference type="Proteomes" id="UP000215134"/>
    </source>
</evidence>
<name>A0A240C390_SERFI</name>
<keyword evidence="2" id="KW-1185">Reference proteome</keyword>
<dbReference type="Proteomes" id="UP000215134">
    <property type="component" value="Chromosome 1"/>
</dbReference>
<accession>A0A240C390</accession>
<evidence type="ECO:0000313" key="1">
    <source>
        <dbReference type="EMBL" id="SNW01606.1"/>
    </source>
</evidence>
<gene>
    <name evidence="1" type="ORF">SAMEA4384070_02502</name>
</gene>
<reference evidence="1 2" key="1">
    <citation type="submission" date="2017-06" db="EMBL/GenBank/DDBJ databases">
        <authorList>
            <consortium name="Pathogen Informatics"/>
        </authorList>
    </citation>
    <scope>NUCLEOTIDE SEQUENCE [LARGE SCALE GENOMIC DNA]</scope>
    <source>
        <strain evidence="1 2">NCTC12148</strain>
    </source>
</reference>
<organism evidence="1 2">
    <name type="scientific">Serratia ficaria</name>
    <dbReference type="NCBI Taxonomy" id="61651"/>
    <lineage>
        <taxon>Bacteria</taxon>
        <taxon>Pseudomonadati</taxon>
        <taxon>Pseudomonadota</taxon>
        <taxon>Gammaproteobacteria</taxon>
        <taxon>Enterobacterales</taxon>
        <taxon>Yersiniaceae</taxon>
        <taxon>Serratia</taxon>
    </lineage>
</organism>
<sequence>MVRRDVGQPVAQRNFAMRLPNGEWVEAQEKFYVVRVSHREINTEGWSDEEKNVIAEHDWWSADGLRTTDEMVYPQNIAEILDSI</sequence>
<dbReference type="STRING" id="1411141.GCA_001590885_00868"/>
<proteinExistence type="predicted"/>